<reference evidence="7" key="1">
    <citation type="journal article" date="2015" name="Genom Data">
        <title>Genome sequences of six Phytophthora species associated with forests in New Zealand.</title>
        <authorList>
            <person name="Studholme D.J."/>
            <person name="McDougal R.L."/>
            <person name="Sambles C."/>
            <person name="Hansen E."/>
            <person name="Hardy G."/>
            <person name="Grant M."/>
            <person name="Ganley R.J."/>
            <person name="Williams N.M."/>
        </authorList>
    </citation>
    <scope>NUCLEOTIDE SEQUENCE</scope>
    <source>
        <strain evidence="7">NZFS 2646</strain>
        <strain evidence="8">NZFS 3630</strain>
    </source>
</reference>
<feature type="region of interest" description="Disordered" evidence="5">
    <location>
        <begin position="353"/>
        <end position="466"/>
    </location>
</feature>
<reference evidence="11 12" key="2">
    <citation type="submission" date="2018-07" db="EMBL/GenBank/DDBJ databases">
        <title>Genome sequencing of oomycete isolates from Chile give support for New Zealand origin for Phytophthora kernoviae and make available the first Nothophytophthora sp. genome.</title>
        <authorList>
            <person name="Studholme D.J."/>
            <person name="Sanfuentes E."/>
            <person name="Panda P."/>
            <person name="Hill R."/>
            <person name="Sambles C."/>
            <person name="Grant M."/>
            <person name="Williams N.M."/>
            <person name="Mcdougal R.L."/>
        </authorList>
    </citation>
    <scope>NUCLEOTIDE SEQUENCE [LARGE SCALE GENOMIC DNA]</scope>
    <source>
        <strain evidence="9">Chile2</strain>
        <strain evidence="10">Chile4</strain>
    </source>
</reference>
<gene>
    <name evidence="9" type="ORF">BBI17_002337</name>
    <name evidence="10" type="ORF">BBO99_00003633</name>
    <name evidence="7" type="ORF">JM16_004817</name>
    <name evidence="8" type="ORF">JM18_002522</name>
</gene>
<dbReference type="STRING" id="325452.A0A421EU64"/>
<dbReference type="Proteomes" id="UP000792063">
    <property type="component" value="Unassembled WGS sequence"/>
</dbReference>
<keyword evidence="11" id="KW-1185">Reference proteome</keyword>
<dbReference type="InterPro" id="IPR052727">
    <property type="entry name" value="Rab4/Rab5_effector"/>
</dbReference>
<dbReference type="SMART" id="SM00064">
    <property type="entry name" value="FYVE"/>
    <property type="match status" value="1"/>
</dbReference>
<accession>A0A421EU64</accession>
<dbReference type="PROSITE" id="PS50178">
    <property type="entry name" value="ZF_FYVE"/>
    <property type="match status" value="1"/>
</dbReference>
<evidence type="ECO:0000313" key="9">
    <source>
        <dbReference type="EMBL" id="RLN02157.1"/>
    </source>
</evidence>
<dbReference type="Gene3D" id="3.30.40.10">
    <property type="entry name" value="Zinc/RING finger domain, C3HC4 (zinc finger)"/>
    <property type="match status" value="1"/>
</dbReference>
<sequence>MEGGSISTTNNSSLKFPLPDAYFPPVKLTPAEVECYEQRVEIIMKNALAEYNLHEAMGHRPDYGSRWTVMGSVEHLTAIRELDPSRAVENSRIFGRVDGDYNNFIDFFYSTTAQQLFAVNQFMLGHAIDAAVLCNIHTKESGKPHLYLGMKWVCLQPSSLSRKRDQCFLEYLVYTKDLQDRDVGVRVTLPLLLDECPPLPEKLKTRRVNSHTVTIVRPTNDNTDATQIFMTSEVDVYKGSSTSSTAPFKKFMTTLSSMALFADSKRISMHGMLDRGSWAPKKSRPSCGICKRKFSTTRRRQHCRLCGEVACRRCMTVRDAPLLDESTSSNPRTFQVVKTTFCKACMGKVRDTDTSSVTTMTSADDSQDEGASDAESTSWFVQDKSRARSFDNDGTFTETGGSSVVSPSPSDMNSARSAPLPESISEDGHDEASSIASKSPRRKKAPSGCDHDVQSETKTSISSEEDNEIVEPCAPMMIDLRHLRTMAGAERVVAEAEEEELRAMRESFAALDFQDVRLVSSPSSKTDDGFSGDDTPKIVELDEDEDIIEVVALQTVSSSRQIVSSPLALTPLDDDEAVEQALFASSRSNVTIDQRIAEQELLLKNLMRAANPTGDDNITDGDCGFHEVDAVVRIKVLFAICESKLHRFSLAGP</sequence>
<name>A0A421EU64_9STRA</name>
<evidence type="ECO:0000313" key="12">
    <source>
        <dbReference type="Proteomes" id="UP000285883"/>
    </source>
</evidence>
<evidence type="ECO:0000256" key="5">
    <source>
        <dbReference type="SAM" id="MobiDB-lite"/>
    </source>
</evidence>
<evidence type="ECO:0000256" key="3">
    <source>
        <dbReference type="ARBA" id="ARBA00022833"/>
    </source>
</evidence>
<evidence type="ECO:0000259" key="6">
    <source>
        <dbReference type="PROSITE" id="PS50178"/>
    </source>
</evidence>
<evidence type="ECO:0000256" key="4">
    <source>
        <dbReference type="PROSITE-ProRule" id="PRU00091"/>
    </source>
</evidence>
<keyword evidence="3" id="KW-0862">Zinc</keyword>
<dbReference type="SUPFAM" id="SSF57903">
    <property type="entry name" value="FYVE/PHD zinc finger"/>
    <property type="match status" value="1"/>
</dbReference>
<dbReference type="EMBL" id="JPWU03000036">
    <property type="protein sequence ID" value="KAG2530092.1"/>
    <property type="molecule type" value="Genomic_DNA"/>
</dbReference>
<dbReference type="GO" id="GO:0008270">
    <property type="term" value="F:zinc ion binding"/>
    <property type="evidence" value="ECO:0007669"/>
    <property type="project" value="UniProtKB-KW"/>
</dbReference>
<dbReference type="InterPro" id="IPR013083">
    <property type="entry name" value="Znf_RING/FYVE/PHD"/>
</dbReference>
<organism evidence="9 12">
    <name type="scientific">Phytophthora kernoviae</name>
    <dbReference type="NCBI Taxonomy" id="325452"/>
    <lineage>
        <taxon>Eukaryota</taxon>
        <taxon>Sar</taxon>
        <taxon>Stramenopiles</taxon>
        <taxon>Oomycota</taxon>
        <taxon>Peronosporomycetes</taxon>
        <taxon>Peronosporales</taxon>
        <taxon>Peronosporaceae</taxon>
        <taxon>Phytophthora</taxon>
    </lineage>
</organism>
<dbReference type="Pfam" id="PF01363">
    <property type="entry name" value="FYVE"/>
    <property type="match status" value="1"/>
</dbReference>
<dbReference type="Proteomes" id="UP000285883">
    <property type="component" value="Unassembled WGS sequence"/>
</dbReference>
<feature type="compositionally biased region" description="Low complexity" evidence="5">
    <location>
        <begin position="354"/>
        <end position="364"/>
    </location>
</feature>
<evidence type="ECO:0000313" key="11">
    <source>
        <dbReference type="Proteomes" id="UP000285624"/>
    </source>
</evidence>
<proteinExistence type="predicted"/>
<evidence type="ECO:0000313" key="7">
    <source>
        <dbReference type="EMBL" id="KAG2524746.1"/>
    </source>
</evidence>
<comment type="caution">
    <text evidence="9">The sequence shown here is derived from an EMBL/GenBank/DDBJ whole genome shotgun (WGS) entry which is preliminary data.</text>
</comment>
<dbReference type="PANTHER" id="PTHR13510">
    <property type="entry name" value="FYVE-FINGER-CONTAINING RAB5 EFFECTOR PROTEIN RABENOSYN-5-RELATED"/>
    <property type="match status" value="1"/>
</dbReference>
<dbReference type="AlphaFoldDB" id="A0A421EU64"/>
<dbReference type="PANTHER" id="PTHR13510:SF44">
    <property type="entry name" value="RABENOSYN-5"/>
    <property type="match status" value="1"/>
</dbReference>
<feature type="compositionally biased region" description="Low complexity" evidence="5">
    <location>
        <begin position="400"/>
        <end position="410"/>
    </location>
</feature>
<feature type="domain" description="FYVE-type" evidence="6">
    <location>
        <begin position="281"/>
        <end position="350"/>
    </location>
</feature>
<dbReference type="EMBL" id="MAYM02002246">
    <property type="protein sequence ID" value="RLN02157.1"/>
    <property type="molecule type" value="Genomic_DNA"/>
</dbReference>
<dbReference type="EMBL" id="JPWV03000107">
    <property type="protein sequence ID" value="KAG2524746.1"/>
    <property type="molecule type" value="Genomic_DNA"/>
</dbReference>
<dbReference type="Proteomes" id="UP000285624">
    <property type="component" value="Unassembled WGS sequence"/>
</dbReference>
<protein>
    <recommendedName>
        <fullName evidence="6">FYVE-type domain-containing protein</fullName>
    </recommendedName>
</protein>
<keyword evidence="1" id="KW-0479">Metal-binding</keyword>
<dbReference type="InterPro" id="IPR011011">
    <property type="entry name" value="Znf_FYVE_PHD"/>
</dbReference>
<reference evidence="7" key="3">
    <citation type="submission" date="2020-06" db="EMBL/GenBank/DDBJ databases">
        <authorList>
            <person name="Studholme D.J."/>
        </authorList>
    </citation>
    <scope>NUCLEOTIDE SEQUENCE</scope>
    <source>
        <strain evidence="7">NZFS 2646</strain>
        <strain evidence="8">NZFS 3630</strain>
    </source>
</reference>
<dbReference type="InterPro" id="IPR017455">
    <property type="entry name" value="Znf_FYVE-rel"/>
</dbReference>
<evidence type="ECO:0000256" key="2">
    <source>
        <dbReference type="ARBA" id="ARBA00022771"/>
    </source>
</evidence>
<keyword evidence="2 4" id="KW-0863">Zinc-finger</keyword>
<dbReference type="Proteomes" id="UP000785171">
    <property type="component" value="Unassembled WGS sequence"/>
</dbReference>
<evidence type="ECO:0000256" key="1">
    <source>
        <dbReference type="ARBA" id="ARBA00022723"/>
    </source>
</evidence>
<evidence type="ECO:0000313" key="8">
    <source>
        <dbReference type="EMBL" id="KAG2530092.1"/>
    </source>
</evidence>
<dbReference type="EMBL" id="MBDN02000076">
    <property type="protein sequence ID" value="RLN81559.1"/>
    <property type="molecule type" value="Genomic_DNA"/>
</dbReference>
<dbReference type="InterPro" id="IPR000306">
    <property type="entry name" value="Znf_FYVE"/>
</dbReference>
<evidence type="ECO:0000313" key="10">
    <source>
        <dbReference type="EMBL" id="RLN81559.1"/>
    </source>
</evidence>